<dbReference type="EMBL" id="CP022098">
    <property type="protein sequence ID" value="ATB43901.1"/>
    <property type="molecule type" value="Genomic_DNA"/>
</dbReference>
<name>A0A250JKH9_9BACT</name>
<dbReference type="KEGG" id="cfus:CYFUS_009382"/>
<proteinExistence type="predicted"/>
<dbReference type="RefSeq" id="WP_095991249.1">
    <property type="nucleotide sequence ID" value="NZ_CP022098.1"/>
</dbReference>
<evidence type="ECO:0000313" key="1">
    <source>
        <dbReference type="EMBL" id="ATB43901.1"/>
    </source>
</evidence>
<reference evidence="1 2" key="1">
    <citation type="submission" date="2017-06" db="EMBL/GenBank/DDBJ databases">
        <title>Sequencing and comparative analysis of myxobacterial genomes.</title>
        <authorList>
            <person name="Rupp O."/>
            <person name="Goesmann A."/>
            <person name="Sogaard-Andersen L."/>
        </authorList>
    </citation>
    <scope>NUCLEOTIDE SEQUENCE [LARGE SCALE GENOMIC DNA]</scope>
    <source>
        <strain evidence="1 2">DSM 52655</strain>
    </source>
</reference>
<protein>
    <submittedName>
        <fullName evidence="1">Uncharacterized protein</fullName>
    </submittedName>
</protein>
<gene>
    <name evidence="1" type="ORF">CYFUS_009382</name>
</gene>
<dbReference type="AlphaFoldDB" id="A0A250JKH9"/>
<accession>A0A250JKH9</accession>
<evidence type="ECO:0000313" key="2">
    <source>
        <dbReference type="Proteomes" id="UP000217257"/>
    </source>
</evidence>
<organism evidence="1 2">
    <name type="scientific">Cystobacter fuscus</name>
    <dbReference type="NCBI Taxonomy" id="43"/>
    <lineage>
        <taxon>Bacteria</taxon>
        <taxon>Pseudomonadati</taxon>
        <taxon>Myxococcota</taxon>
        <taxon>Myxococcia</taxon>
        <taxon>Myxococcales</taxon>
        <taxon>Cystobacterineae</taxon>
        <taxon>Archangiaceae</taxon>
        <taxon>Cystobacter</taxon>
    </lineage>
</organism>
<dbReference type="Proteomes" id="UP000217257">
    <property type="component" value="Chromosome"/>
</dbReference>
<sequence length="106" mass="11192">MLAWAIDNGAALVGFPGDFIDAGLAIPEKPNLARGLPVGLMEAGAYKAAKRATELAGSALLQHYVKQSCMLVGEEGSDLLFSALSNRMEQATDLVDRYIKVVGAIK</sequence>